<feature type="domain" description="Kinetochore protein Ndc80 CH" evidence="14">
    <location>
        <begin position="109"/>
        <end position="243"/>
    </location>
</feature>
<evidence type="ECO:0000313" key="16">
    <source>
        <dbReference type="Proteomes" id="UP001378960"/>
    </source>
</evidence>
<evidence type="ECO:0000256" key="8">
    <source>
        <dbReference type="ARBA" id="ARBA00023242"/>
    </source>
</evidence>
<proteinExistence type="inferred from homology"/>
<reference evidence="15 16" key="1">
    <citation type="journal article" date="2023" name="Elife">
        <title>Identification of key yeast species and microbe-microbe interactions impacting larval growth of Drosophila in the wild.</title>
        <authorList>
            <person name="Mure A."/>
            <person name="Sugiura Y."/>
            <person name="Maeda R."/>
            <person name="Honda K."/>
            <person name="Sakurai N."/>
            <person name="Takahashi Y."/>
            <person name="Watada M."/>
            <person name="Katoh T."/>
            <person name="Gotoh A."/>
            <person name="Gotoh Y."/>
            <person name="Taniguchi I."/>
            <person name="Nakamura K."/>
            <person name="Hayashi T."/>
            <person name="Katayama T."/>
            <person name="Uemura T."/>
            <person name="Hattori Y."/>
        </authorList>
    </citation>
    <scope>NUCLEOTIDE SEQUENCE [LARGE SCALE GENOMIC DNA]</scope>
    <source>
        <strain evidence="15 16">PK-24</strain>
    </source>
</reference>
<comment type="subcellular location">
    <subcellularLocation>
        <location evidence="11">Chromosome</location>
        <location evidence="11">Centromere</location>
        <location evidence="11">Kinetochore</location>
    </subcellularLocation>
    <subcellularLocation>
        <location evidence="11">Nucleus</location>
    </subcellularLocation>
</comment>
<gene>
    <name evidence="15" type="ORF">DAPK24_009290</name>
</gene>
<keyword evidence="5 11" id="KW-0498">Mitosis</keyword>
<evidence type="ECO:0000259" key="14">
    <source>
        <dbReference type="Pfam" id="PF03801"/>
    </source>
</evidence>
<feature type="region of interest" description="Disordered" evidence="13">
    <location>
        <begin position="1"/>
        <end position="54"/>
    </location>
</feature>
<dbReference type="InterPro" id="IPR055260">
    <property type="entry name" value="Ndc80_CH"/>
</dbReference>
<evidence type="ECO:0000256" key="13">
    <source>
        <dbReference type="SAM" id="MobiDB-lite"/>
    </source>
</evidence>
<dbReference type="Gene3D" id="1.10.418.30">
    <property type="entry name" value="Ncd80 complex, Ncd80 subunit"/>
    <property type="match status" value="1"/>
</dbReference>
<keyword evidence="16" id="KW-1185">Reference proteome</keyword>
<evidence type="ECO:0000256" key="10">
    <source>
        <dbReference type="ARBA" id="ARBA00023328"/>
    </source>
</evidence>
<comment type="similarity">
    <text evidence="1 11">Belongs to the NDC80/HEC1 family.</text>
</comment>
<dbReference type="FunFam" id="1.10.418.30:FF:000001">
    <property type="entry name" value="Probable kinetochore protein ndc80"/>
    <property type="match status" value="1"/>
</dbReference>
<feature type="compositionally biased region" description="Low complexity" evidence="13">
    <location>
        <begin position="21"/>
        <end position="39"/>
    </location>
</feature>
<dbReference type="GO" id="GO:0051301">
    <property type="term" value="P:cell division"/>
    <property type="evidence" value="ECO:0007669"/>
    <property type="project" value="UniProtKB-UniRule"/>
</dbReference>
<evidence type="ECO:0000256" key="4">
    <source>
        <dbReference type="ARBA" id="ARBA00022618"/>
    </source>
</evidence>
<feature type="coiled-coil region" evidence="12">
    <location>
        <begin position="542"/>
        <end position="590"/>
    </location>
</feature>
<dbReference type="PANTHER" id="PTHR10643:SF2">
    <property type="entry name" value="KINETOCHORE PROTEIN NDC80 HOMOLOG"/>
    <property type="match status" value="1"/>
</dbReference>
<dbReference type="Pfam" id="PF03801">
    <property type="entry name" value="Ndc80_HEC"/>
    <property type="match status" value="1"/>
</dbReference>
<keyword evidence="9 11" id="KW-0131">Cell cycle</keyword>
<protein>
    <recommendedName>
        <fullName evidence="11">Kinetochore protein NDC80</fullName>
    </recommendedName>
</protein>
<dbReference type="InterPro" id="IPR005550">
    <property type="entry name" value="Kinetochore_Ndc80"/>
</dbReference>
<dbReference type="GO" id="GO:0005634">
    <property type="term" value="C:nucleus"/>
    <property type="evidence" value="ECO:0007669"/>
    <property type="project" value="UniProtKB-SubCell"/>
</dbReference>
<evidence type="ECO:0000256" key="5">
    <source>
        <dbReference type="ARBA" id="ARBA00022776"/>
    </source>
</evidence>
<name>A0AAV5QYU7_PICKL</name>
<evidence type="ECO:0000256" key="1">
    <source>
        <dbReference type="ARBA" id="ARBA00007050"/>
    </source>
</evidence>
<evidence type="ECO:0000256" key="2">
    <source>
        <dbReference type="ARBA" id="ARBA00011562"/>
    </source>
</evidence>
<dbReference type="GO" id="GO:0051315">
    <property type="term" value="P:attachment of mitotic spindle microtubules to kinetochore"/>
    <property type="evidence" value="ECO:0007669"/>
    <property type="project" value="UniProtKB-UniRule"/>
</dbReference>
<accession>A0AAV5QYU7</accession>
<evidence type="ECO:0000256" key="3">
    <source>
        <dbReference type="ARBA" id="ARBA00022454"/>
    </source>
</evidence>
<keyword evidence="10 11" id="KW-0137">Centromere</keyword>
<keyword evidence="7 12" id="KW-0175">Coiled coil</keyword>
<keyword evidence="8 11" id="KW-0539">Nucleus</keyword>
<feature type="coiled-coil region" evidence="12">
    <location>
        <begin position="390"/>
        <end position="448"/>
    </location>
</feature>
<evidence type="ECO:0000256" key="11">
    <source>
        <dbReference type="RuleBase" id="RU368072"/>
    </source>
</evidence>
<comment type="subunit">
    <text evidence="2">Component of the NDC80 complex, which consists of NDC80, NUF2, SPC24 and SPC25.</text>
</comment>
<evidence type="ECO:0000256" key="6">
    <source>
        <dbReference type="ARBA" id="ARBA00022838"/>
    </source>
</evidence>
<dbReference type="GO" id="GO:0031262">
    <property type="term" value="C:Ndc80 complex"/>
    <property type="evidence" value="ECO:0007669"/>
    <property type="project" value="UniProtKB-UniRule"/>
</dbReference>
<evidence type="ECO:0000256" key="12">
    <source>
        <dbReference type="SAM" id="Coils"/>
    </source>
</evidence>
<evidence type="ECO:0000313" key="15">
    <source>
        <dbReference type="EMBL" id="GMM44354.1"/>
    </source>
</evidence>
<keyword evidence="4 11" id="KW-0132">Cell division</keyword>
<dbReference type="InterPro" id="IPR038273">
    <property type="entry name" value="Ndc80_sf"/>
</dbReference>
<comment type="function">
    <text evidence="11">Acts as a component of the essential kinetochore-associated NDC80 complex, which is required for chromosome segregation and spindle checkpoint activity.</text>
</comment>
<dbReference type="PANTHER" id="PTHR10643">
    <property type="entry name" value="KINETOCHORE PROTEIN NDC80"/>
    <property type="match status" value="1"/>
</dbReference>
<evidence type="ECO:0000256" key="9">
    <source>
        <dbReference type="ARBA" id="ARBA00023306"/>
    </source>
</evidence>
<dbReference type="EMBL" id="BTGB01000001">
    <property type="protein sequence ID" value="GMM44354.1"/>
    <property type="molecule type" value="Genomic_DNA"/>
</dbReference>
<dbReference type="AlphaFoldDB" id="A0AAV5QYU7"/>
<dbReference type="Proteomes" id="UP001378960">
    <property type="component" value="Unassembled WGS sequence"/>
</dbReference>
<organism evidence="15 16">
    <name type="scientific">Pichia kluyveri</name>
    <name type="common">Yeast</name>
    <dbReference type="NCBI Taxonomy" id="36015"/>
    <lineage>
        <taxon>Eukaryota</taxon>
        <taxon>Fungi</taxon>
        <taxon>Dikarya</taxon>
        <taxon>Ascomycota</taxon>
        <taxon>Saccharomycotina</taxon>
        <taxon>Pichiomycetes</taxon>
        <taxon>Pichiales</taxon>
        <taxon>Pichiaceae</taxon>
        <taxon>Pichia</taxon>
    </lineage>
</organism>
<feature type="region of interest" description="Disordered" evidence="13">
    <location>
        <begin position="86"/>
        <end position="111"/>
    </location>
</feature>
<evidence type="ECO:0000256" key="7">
    <source>
        <dbReference type="ARBA" id="ARBA00023054"/>
    </source>
</evidence>
<sequence>MATSTPSMGPMRKRQRLSLLPSNAPPGANLGAPLGPRPLINRPSMTPVHRSEHRQSLLSNNNINNMNNNSSTTPTIQQLVQGSIQRTNNNGINGKNNQRDSSIQPLPTSAGGIFRNQQHQQQLKNQDPRPIRSHRFQSMVQDELYKFLATNKFDIEMKQQLSLKTLKTPTQKEFLLIFQWLYHKIDPGYKFSRSIDNDIYTLLKFLSYPFIDTINKSQISAVGGSNWPIFLAMLYWLLDLVKNTIKFDSIDFNNLADINNIGSNSNNNSNNNKYDDSVIEAEQSVLNKLFIEYALKSYKSFLLLGDDDYSKFYDEMNYEYKNYIDQIQHKFDYNSQLNENLQESLNIANDKYNIFFDELDRTNALKNDVIKFKNYIEIQKQRQLKWPSIIKKANSDIINIKESIKNINKEKQDIINDLQLKNLTLNDIEQLHKERAILTNSLNELDSKQSYLKNSIDLKLIDLQNSFNELQILVTTSNNLIYEILNNLNLSNPISTSNLIINSINDEFKSSKFNTKPIDILPNLSNVQKFINELKLNILSDINKFQDEILQLQELLDDLKLSIVSDKDKVEELEDKLTKSRKEYNDLNDSYTADSSAKQIEFEEMVKEIRLFKSQNIDNKKLVDQKWKDTQEEYKRIMSLISEKRNNLIFDIATSLESVVDFKSDIISEFENTLTEVNKELKQQIESADT</sequence>
<keyword evidence="6 11" id="KW-0995">Kinetochore</keyword>
<keyword evidence="3 11" id="KW-0158">Chromosome</keyword>
<comment type="caution">
    <text evidence="15">The sequence shown here is derived from an EMBL/GenBank/DDBJ whole genome shotgun (WGS) entry which is preliminary data.</text>
</comment>